<dbReference type="OrthoDB" id="5587545at2"/>
<proteinExistence type="predicted"/>
<evidence type="ECO:0000313" key="1">
    <source>
        <dbReference type="EMBL" id="ART81733.1"/>
    </source>
</evidence>
<gene>
    <name evidence="1" type="ORF">CBP31_03080</name>
</gene>
<dbReference type="AlphaFoldDB" id="A0A1Y0D2I3"/>
<dbReference type="InterPro" id="IPR014347">
    <property type="entry name" value="Tautomerase/MIF_sf"/>
</dbReference>
<evidence type="ECO:0000313" key="2">
    <source>
        <dbReference type="Proteomes" id="UP000243937"/>
    </source>
</evidence>
<dbReference type="Pfam" id="PF08921">
    <property type="entry name" value="DUF1904"/>
    <property type="match status" value="1"/>
</dbReference>
<dbReference type="SUPFAM" id="SSF55331">
    <property type="entry name" value="Tautomerase/MIF"/>
    <property type="match status" value="1"/>
</dbReference>
<dbReference type="Gene3D" id="3.30.429.10">
    <property type="entry name" value="Macrophage Migration Inhibitory Factor"/>
    <property type="match status" value="1"/>
</dbReference>
<keyword evidence="2" id="KW-1185">Reference proteome</keyword>
<protein>
    <recommendedName>
        <fullName evidence="3">DUF1904 domain-containing protein</fullName>
    </recommendedName>
</protein>
<dbReference type="InterPro" id="IPR015017">
    <property type="entry name" value="DUF1904"/>
</dbReference>
<sequence length="112" mass="12707">MPHLRFRGMSRATVKAISKTLVTTLAPVISSPENHFVVEFIPAEFVRDGQIMSGQPLIEVLWFTRPQALQDQVATLITEAMRAYLEPDQDLCIIFTALEGHNYYENGQHYGK</sequence>
<reference evidence="1 2" key="1">
    <citation type="journal article" date="2014" name="Int. J. Syst. Evol. Microbiol.">
        <title>Oceanisphaera profunda sp. nov., a marine bacterium isolated from deep-sea sediment, and emended description of the genus Oceanisphaera.</title>
        <authorList>
            <person name="Xu Z."/>
            <person name="Zhang X.Y."/>
            <person name="Su H.N."/>
            <person name="Yu Z.C."/>
            <person name="Liu C."/>
            <person name="Li H."/>
            <person name="Chen X.L."/>
            <person name="Song X.Y."/>
            <person name="Xie B.B."/>
            <person name="Qin Q.L."/>
            <person name="Zhou B.C."/>
            <person name="Shi M."/>
            <person name="Huang Y."/>
            <person name="Zhang Y.Z."/>
        </authorList>
    </citation>
    <scope>NUCLEOTIDE SEQUENCE [LARGE SCALE GENOMIC DNA]</scope>
    <source>
        <strain evidence="1 2">SM1222</strain>
    </source>
</reference>
<dbReference type="EMBL" id="CP021377">
    <property type="protein sequence ID" value="ART81733.1"/>
    <property type="molecule type" value="Genomic_DNA"/>
</dbReference>
<organism evidence="1 2">
    <name type="scientific">Oceanisphaera profunda</name>
    <dbReference type="NCBI Taxonomy" id="1416627"/>
    <lineage>
        <taxon>Bacteria</taxon>
        <taxon>Pseudomonadati</taxon>
        <taxon>Pseudomonadota</taxon>
        <taxon>Gammaproteobacteria</taxon>
        <taxon>Aeromonadales</taxon>
        <taxon>Aeromonadaceae</taxon>
        <taxon>Oceanisphaera</taxon>
    </lineage>
</organism>
<dbReference type="Proteomes" id="UP000243937">
    <property type="component" value="Chromosome"/>
</dbReference>
<dbReference type="RefSeq" id="WP_087034821.1">
    <property type="nucleotide sequence ID" value="NZ_CP021377.1"/>
</dbReference>
<evidence type="ECO:0008006" key="3">
    <source>
        <dbReference type="Google" id="ProtNLM"/>
    </source>
</evidence>
<dbReference type="KEGG" id="opf:CBP31_03080"/>
<accession>A0A1Y0D2I3</accession>
<name>A0A1Y0D2I3_9GAMM</name>